<name>A0A150RG66_SORCE</name>
<dbReference type="GO" id="GO:0007165">
    <property type="term" value="P:signal transduction"/>
    <property type="evidence" value="ECO:0007669"/>
    <property type="project" value="InterPro"/>
</dbReference>
<feature type="domain" description="HAMP" evidence="2">
    <location>
        <begin position="5"/>
        <end position="53"/>
    </location>
</feature>
<dbReference type="PANTHER" id="PTHR33745">
    <property type="entry name" value="RSBT ANTAGONIST PROTEIN RSBS-RELATED"/>
    <property type="match status" value="1"/>
</dbReference>
<accession>A0A150RG66</accession>
<protein>
    <submittedName>
        <fullName evidence="3">Uncharacterized protein</fullName>
    </submittedName>
</protein>
<organism evidence="3 4">
    <name type="scientific">Sorangium cellulosum</name>
    <name type="common">Polyangium cellulosum</name>
    <dbReference type="NCBI Taxonomy" id="56"/>
    <lineage>
        <taxon>Bacteria</taxon>
        <taxon>Pseudomonadati</taxon>
        <taxon>Myxococcota</taxon>
        <taxon>Polyangia</taxon>
        <taxon>Polyangiales</taxon>
        <taxon>Polyangiaceae</taxon>
        <taxon>Sorangium</taxon>
    </lineage>
</organism>
<dbReference type="PANTHER" id="PTHR33745:SF1">
    <property type="entry name" value="RSBT ANTAGONIST PROTEIN RSBS"/>
    <property type="match status" value="1"/>
</dbReference>
<feature type="domain" description="STAS" evidence="1">
    <location>
        <begin position="94"/>
        <end position="205"/>
    </location>
</feature>
<dbReference type="GO" id="GO:0016020">
    <property type="term" value="C:membrane"/>
    <property type="evidence" value="ECO:0007669"/>
    <property type="project" value="InterPro"/>
</dbReference>
<dbReference type="InterPro" id="IPR002645">
    <property type="entry name" value="STAS_dom"/>
</dbReference>
<evidence type="ECO:0000313" key="4">
    <source>
        <dbReference type="Proteomes" id="UP000075635"/>
    </source>
</evidence>
<dbReference type="Proteomes" id="UP000075635">
    <property type="component" value="Unassembled WGS sequence"/>
</dbReference>
<evidence type="ECO:0000259" key="1">
    <source>
        <dbReference type="PROSITE" id="PS50801"/>
    </source>
</evidence>
<sequence length="220" mass="23473">MPGDRVQAILGYIDRLKQGDLDAELGAPGAGDDLGAIEAALRELGDALRDREELVQVAQGAAAANLRRLDDLAQELSRTREINQEQQETIRTLSTPLIQVWEGVLMMPVLGAVDLRRAEEMMQALLGAVAGTQCRAVIIDLTGVESIDAALGGLLLSLVRAVELLGARGIIVGIRPEVARGLLADGVDISRVATLSRLRDALVLCMDQAQGRPALRSSLR</sequence>
<dbReference type="EMBL" id="JEMB01002673">
    <property type="protein sequence ID" value="KYF79237.1"/>
    <property type="molecule type" value="Genomic_DNA"/>
</dbReference>
<dbReference type="InterPro" id="IPR051932">
    <property type="entry name" value="Bact_StressResp_Reg"/>
</dbReference>
<dbReference type="InterPro" id="IPR036513">
    <property type="entry name" value="STAS_dom_sf"/>
</dbReference>
<evidence type="ECO:0000259" key="2">
    <source>
        <dbReference type="PROSITE" id="PS50885"/>
    </source>
</evidence>
<dbReference type="Pfam" id="PF01740">
    <property type="entry name" value="STAS"/>
    <property type="match status" value="1"/>
</dbReference>
<dbReference type="PROSITE" id="PS50801">
    <property type="entry name" value="STAS"/>
    <property type="match status" value="1"/>
</dbReference>
<evidence type="ECO:0000313" key="3">
    <source>
        <dbReference type="EMBL" id="KYF79237.1"/>
    </source>
</evidence>
<proteinExistence type="predicted"/>
<gene>
    <name evidence="3" type="ORF">BE17_52915</name>
</gene>
<dbReference type="AlphaFoldDB" id="A0A150RG66"/>
<comment type="caution">
    <text evidence="3">The sequence shown here is derived from an EMBL/GenBank/DDBJ whole genome shotgun (WGS) entry which is preliminary data.</text>
</comment>
<reference evidence="3 4" key="1">
    <citation type="submission" date="2014-02" db="EMBL/GenBank/DDBJ databases">
        <title>The small core and large imbalanced accessory genome model reveals a collaborative survival strategy of Sorangium cellulosum strains in nature.</title>
        <authorList>
            <person name="Han K."/>
            <person name="Peng R."/>
            <person name="Blom J."/>
            <person name="Li Y.-Z."/>
        </authorList>
    </citation>
    <scope>NUCLEOTIDE SEQUENCE [LARGE SCALE GENOMIC DNA]</scope>
    <source>
        <strain evidence="3 4">So0011-07</strain>
    </source>
</reference>
<dbReference type="Gene3D" id="3.30.750.24">
    <property type="entry name" value="STAS domain"/>
    <property type="match status" value="1"/>
</dbReference>
<dbReference type="PROSITE" id="PS50885">
    <property type="entry name" value="HAMP"/>
    <property type="match status" value="1"/>
</dbReference>
<dbReference type="InterPro" id="IPR003660">
    <property type="entry name" value="HAMP_dom"/>
</dbReference>
<dbReference type="CDD" id="cd07041">
    <property type="entry name" value="STAS_RsbR_RsbS_like"/>
    <property type="match status" value="1"/>
</dbReference>
<dbReference type="SUPFAM" id="SSF52091">
    <property type="entry name" value="SpoIIaa-like"/>
    <property type="match status" value="1"/>
</dbReference>